<sequence>MALIVTAEDDPDVRELIIALLQREGHTVVGAPDGVSALSEAYAHRPDLMITDNDMPGISGFELCKRLKESAATRHIPVLMISGSLTEAQVEAGLPCVTSSLAKPFRPRVLRERVEALLSSPASERRR</sequence>
<dbReference type="Proteomes" id="UP001501676">
    <property type="component" value="Unassembled WGS sequence"/>
</dbReference>
<evidence type="ECO:0000259" key="3">
    <source>
        <dbReference type="PROSITE" id="PS50110"/>
    </source>
</evidence>
<comment type="caution">
    <text evidence="4">The sequence shown here is derived from an EMBL/GenBank/DDBJ whole genome shotgun (WGS) entry which is preliminary data.</text>
</comment>
<proteinExistence type="predicted"/>
<reference evidence="5" key="1">
    <citation type="journal article" date="2019" name="Int. J. Syst. Evol. Microbiol.">
        <title>The Global Catalogue of Microorganisms (GCM) 10K type strain sequencing project: providing services to taxonomists for standard genome sequencing and annotation.</title>
        <authorList>
            <consortium name="The Broad Institute Genomics Platform"/>
            <consortium name="The Broad Institute Genome Sequencing Center for Infectious Disease"/>
            <person name="Wu L."/>
            <person name="Ma J."/>
        </authorList>
    </citation>
    <scope>NUCLEOTIDE SEQUENCE [LARGE SCALE GENOMIC DNA]</scope>
    <source>
        <strain evidence="5">JCM 9458</strain>
    </source>
</reference>
<dbReference type="InterPro" id="IPR011006">
    <property type="entry name" value="CheY-like_superfamily"/>
</dbReference>
<dbReference type="EMBL" id="BAAAYN010000023">
    <property type="protein sequence ID" value="GAA3388778.1"/>
    <property type="molecule type" value="Genomic_DNA"/>
</dbReference>
<dbReference type="SUPFAM" id="SSF52172">
    <property type="entry name" value="CheY-like"/>
    <property type="match status" value="1"/>
</dbReference>
<dbReference type="PROSITE" id="PS50110">
    <property type="entry name" value="RESPONSE_REGULATORY"/>
    <property type="match status" value="1"/>
</dbReference>
<protein>
    <recommendedName>
        <fullName evidence="3">Response regulatory domain-containing protein</fullName>
    </recommendedName>
</protein>
<evidence type="ECO:0000256" key="2">
    <source>
        <dbReference type="PROSITE-ProRule" id="PRU00169"/>
    </source>
</evidence>
<dbReference type="Pfam" id="PF00072">
    <property type="entry name" value="Response_reg"/>
    <property type="match status" value="1"/>
</dbReference>
<dbReference type="InterPro" id="IPR050595">
    <property type="entry name" value="Bact_response_regulator"/>
</dbReference>
<evidence type="ECO:0000313" key="5">
    <source>
        <dbReference type="Proteomes" id="UP001501676"/>
    </source>
</evidence>
<dbReference type="CDD" id="cd17574">
    <property type="entry name" value="REC_OmpR"/>
    <property type="match status" value="1"/>
</dbReference>
<accession>A0ABP6T0K4</accession>
<dbReference type="InterPro" id="IPR001789">
    <property type="entry name" value="Sig_transdc_resp-reg_receiver"/>
</dbReference>
<name>A0ABP6T0K4_9ACTN</name>
<dbReference type="PANTHER" id="PTHR44591">
    <property type="entry name" value="STRESS RESPONSE REGULATOR PROTEIN 1"/>
    <property type="match status" value="1"/>
</dbReference>
<evidence type="ECO:0000256" key="1">
    <source>
        <dbReference type="ARBA" id="ARBA00022553"/>
    </source>
</evidence>
<evidence type="ECO:0000313" key="4">
    <source>
        <dbReference type="EMBL" id="GAA3388778.1"/>
    </source>
</evidence>
<keyword evidence="1 2" id="KW-0597">Phosphoprotein</keyword>
<organism evidence="4 5">
    <name type="scientific">Cryptosporangium minutisporangium</name>
    <dbReference type="NCBI Taxonomy" id="113569"/>
    <lineage>
        <taxon>Bacteria</taxon>
        <taxon>Bacillati</taxon>
        <taxon>Actinomycetota</taxon>
        <taxon>Actinomycetes</taxon>
        <taxon>Cryptosporangiales</taxon>
        <taxon>Cryptosporangiaceae</taxon>
        <taxon>Cryptosporangium</taxon>
    </lineage>
</organism>
<gene>
    <name evidence="4" type="ORF">GCM10020369_36290</name>
</gene>
<feature type="domain" description="Response regulatory" evidence="3">
    <location>
        <begin position="3"/>
        <end position="118"/>
    </location>
</feature>
<keyword evidence="5" id="KW-1185">Reference proteome</keyword>
<dbReference type="Gene3D" id="3.40.50.2300">
    <property type="match status" value="1"/>
</dbReference>
<dbReference type="PANTHER" id="PTHR44591:SF3">
    <property type="entry name" value="RESPONSE REGULATORY DOMAIN-CONTAINING PROTEIN"/>
    <property type="match status" value="1"/>
</dbReference>
<dbReference type="RefSeq" id="WP_345729307.1">
    <property type="nucleotide sequence ID" value="NZ_BAAAYN010000023.1"/>
</dbReference>
<feature type="modified residue" description="4-aspartylphosphate" evidence="2">
    <location>
        <position position="52"/>
    </location>
</feature>
<dbReference type="SMART" id="SM00448">
    <property type="entry name" value="REC"/>
    <property type="match status" value="1"/>
</dbReference>